<keyword evidence="3" id="KW-1185">Reference proteome</keyword>
<evidence type="ECO:0000313" key="3">
    <source>
        <dbReference type="Proteomes" id="UP000023152"/>
    </source>
</evidence>
<comment type="caution">
    <text evidence="2">The sequence shown here is derived from an EMBL/GenBank/DDBJ whole genome shotgun (WGS) entry which is preliminary data.</text>
</comment>
<reference evidence="2 3" key="1">
    <citation type="journal article" date="2013" name="Curr. Biol.">
        <title>The Genome of the Foraminiferan Reticulomyxa filosa.</title>
        <authorList>
            <person name="Glockner G."/>
            <person name="Hulsmann N."/>
            <person name="Schleicher M."/>
            <person name="Noegel A.A."/>
            <person name="Eichinger L."/>
            <person name="Gallinger C."/>
            <person name="Pawlowski J."/>
            <person name="Sierra R."/>
            <person name="Euteneuer U."/>
            <person name="Pillet L."/>
            <person name="Moustafa A."/>
            <person name="Platzer M."/>
            <person name="Groth M."/>
            <person name="Szafranski K."/>
            <person name="Schliwa M."/>
        </authorList>
    </citation>
    <scope>NUCLEOTIDE SEQUENCE [LARGE SCALE GENOMIC DNA]</scope>
</reference>
<dbReference type="AlphaFoldDB" id="X6P466"/>
<feature type="transmembrane region" description="Helical" evidence="1">
    <location>
        <begin position="244"/>
        <end position="262"/>
    </location>
</feature>
<keyword evidence="1" id="KW-1133">Transmembrane helix</keyword>
<protein>
    <submittedName>
        <fullName evidence="2">Uncharacterized protein</fullName>
    </submittedName>
</protein>
<evidence type="ECO:0000256" key="1">
    <source>
        <dbReference type="SAM" id="Phobius"/>
    </source>
</evidence>
<evidence type="ECO:0000313" key="2">
    <source>
        <dbReference type="EMBL" id="ETO32908.1"/>
    </source>
</evidence>
<keyword evidence="1" id="KW-0812">Transmembrane</keyword>
<gene>
    <name evidence="2" type="ORF">RFI_04207</name>
</gene>
<organism evidence="2 3">
    <name type="scientific">Reticulomyxa filosa</name>
    <dbReference type="NCBI Taxonomy" id="46433"/>
    <lineage>
        <taxon>Eukaryota</taxon>
        <taxon>Sar</taxon>
        <taxon>Rhizaria</taxon>
        <taxon>Retaria</taxon>
        <taxon>Foraminifera</taxon>
        <taxon>Monothalamids</taxon>
        <taxon>Reticulomyxidae</taxon>
        <taxon>Reticulomyxa</taxon>
    </lineage>
</organism>
<keyword evidence="1" id="KW-0472">Membrane</keyword>
<dbReference type="Proteomes" id="UP000023152">
    <property type="component" value="Unassembled WGS sequence"/>
</dbReference>
<name>X6P466_RETFI</name>
<feature type="transmembrane region" description="Helical" evidence="1">
    <location>
        <begin position="204"/>
        <end position="223"/>
    </location>
</feature>
<proteinExistence type="predicted"/>
<sequence length="290" mass="33640">MKERLFRIGFRSANDNGDDDDDETQSMFSFTHLSIISRHWTSVVCANIWVLMLYSRDFDLVRGKATKNSNVVSVDNWVDNAKVAPLFGESSQKLGYWQYVGGGPAGWIREQYFMSAVEPLLPSQRRRRYCYDLSVEGLLLTRSSLKMVAPGDEIFNDNSFRQVFRYFARLNGLGGNIVIEIKLRIRTRTKELLRAWVHCLKKFFFVYIFNITAYTYIDYLFIFKGVQMEMDVYYMKFGMKMDKLLLFTLPLGCSEFPAIMTMDSNCDNSSIDCCCRHENKKIATSLSNCC</sequence>
<dbReference type="EMBL" id="ASPP01003835">
    <property type="protein sequence ID" value="ETO32908.1"/>
    <property type="molecule type" value="Genomic_DNA"/>
</dbReference>
<accession>X6P466</accession>